<gene>
    <name evidence="4" type="ORF">METZ01_LOCUS125099</name>
</gene>
<sequence length="487" mass="53159">MSDSQQLASFSPTVRGAILRRVILAATAMAVCVMLANLLALRNPAQVALTQSADHSLSPLTKNVLGGLTNDVRAVVLFDRQADLFESVKNLLTEYERMSPRLKIELVDPARDPGRAEAVQQELRLPVSSPENRVIFAANNSTKVINESELSILDFSEFMDTREARRTHFVGEQLFTSAIVVMSEGRQTKVNFVIGHGEHKASDTGGQWGYSKFANILKQKGLILKDVSLAGTNSVPADCQLLIIAGPRTPYGGGELNKLREFVETGGSLLALFNFYSLQRPTGLEKFLADYGFEIGLNQVSDSKNEQSGQGGLLLVDDLGSHPITKPILGSRLQMLLPRSVGLPGEESEEPPPVDNIAYSSEAGQAVAQIQGNKGTVEKKGKIPLIAAKLHENDGQSPARIVVAGDSLFLGNSAIEAGANRDFASLAVNWLLERDHLLEIAPRPVTEYRINLTRAEMTWITWLLLLVLPGGTLGFGLLWWRRQMKRS</sequence>
<keyword evidence="1" id="KW-1133">Transmembrane helix</keyword>
<name>A0A381Y5I8_9ZZZZ</name>
<feature type="transmembrane region" description="Helical" evidence="1">
    <location>
        <begin position="459"/>
        <end position="480"/>
    </location>
</feature>
<dbReference type="InterPro" id="IPR019196">
    <property type="entry name" value="ABC_transp_unknown"/>
</dbReference>
<evidence type="ECO:0000259" key="2">
    <source>
        <dbReference type="Pfam" id="PF09822"/>
    </source>
</evidence>
<dbReference type="EMBL" id="UINC01017430">
    <property type="protein sequence ID" value="SVA72245.1"/>
    <property type="molecule type" value="Genomic_DNA"/>
</dbReference>
<evidence type="ECO:0000313" key="4">
    <source>
        <dbReference type="EMBL" id="SVA72245.1"/>
    </source>
</evidence>
<keyword evidence="1" id="KW-0472">Membrane</keyword>
<dbReference type="InterPro" id="IPR029062">
    <property type="entry name" value="Class_I_gatase-like"/>
</dbReference>
<dbReference type="Pfam" id="PF23357">
    <property type="entry name" value="DUF7088"/>
    <property type="match status" value="1"/>
</dbReference>
<keyword evidence="1" id="KW-0812">Transmembrane</keyword>
<feature type="domain" description="ABC-type uncharacterised transport system" evidence="2">
    <location>
        <begin position="189"/>
        <end position="304"/>
    </location>
</feature>
<dbReference type="AlphaFoldDB" id="A0A381Y5I8"/>
<accession>A0A381Y5I8</accession>
<feature type="domain" description="DUF7088" evidence="3">
    <location>
        <begin position="55"/>
        <end position="123"/>
    </location>
</feature>
<evidence type="ECO:0000259" key="3">
    <source>
        <dbReference type="Pfam" id="PF23357"/>
    </source>
</evidence>
<evidence type="ECO:0000256" key="1">
    <source>
        <dbReference type="SAM" id="Phobius"/>
    </source>
</evidence>
<dbReference type="Pfam" id="PF09822">
    <property type="entry name" value="ABC_transp_aux"/>
    <property type="match status" value="1"/>
</dbReference>
<feature type="transmembrane region" description="Helical" evidence="1">
    <location>
        <begin position="21"/>
        <end position="41"/>
    </location>
</feature>
<organism evidence="4">
    <name type="scientific">marine metagenome</name>
    <dbReference type="NCBI Taxonomy" id="408172"/>
    <lineage>
        <taxon>unclassified sequences</taxon>
        <taxon>metagenomes</taxon>
        <taxon>ecological metagenomes</taxon>
    </lineage>
</organism>
<proteinExistence type="predicted"/>
<protein>
    <submittedName>
        <fullName evidence="4">Uncharacterized protein</fullName>
    </submittedName>
</protein>
<dbReference type="SUPFAM" id="SSF52317">
    <property type="entry name" value="Class I glutamine amidotransferase-like"/>
    <property type="match status" value="1"/>
</dbReference>
<reference evidence="4" key="1">
    <citation type="submission" date="2018-05" db="EMBL/GenBank/DDBJ databases">
        <authorList>
            <person name="Lanie J.A."/>
            <person name="Ng W.-L."/>
            <person name="Kazmierczak K.M."/>
            <person name="Andrzejewski T.M."/>
            <person name="Davidsen T.M."/>
            <person name="Wayne K.J."/>
            <person name="Tettelin H."/>
            <person name="Glass J.I."/>
            <person name="Rusch D."/>
            <person name="Podicherti R."/>
            <person name="Tsui H.-C.T."/>
            <person name="Winkler M.E."/>
        </authorList>
    </citation>
    <scope>NUCLEOTIDE SEQUENCE</scope>
</reference>
<dbReference type="InterPro" id="IPR055396">
    <property type="entry name" value="DUF7088"/>
</dbReference>